<dbReference type="EMBL" id="LACB01000340">
    <property type="protein sequence ID" value="KAJ9484428.1"/>
    <property type="molecule type" value="Genomic_DNA"/>
</dbReference>
<keyword evidence="1" id="KW-0472">Membrane</keyword>
<organism evidence="2 3">
    <name type="scientific">Penicillium thymicola</name>
    <dbReference type="NCBI Taxonomy" id="293382"/>
    <lineage>
        <taxon>Eukaryota</taxon>
        <taxon>Fungi</taxon>
        <taxon>Dikarya</taxon>
        <taxon>Ascomycota</taxon>
        <taxon>Pezizomycotina</taxon>
        <taxon>Eurotiomycetes</taxon>
        <taxon>Eurotiomycetidae</taxon>
        <taxon>Eurotiales</taxon>
        <taxon>Aspergillaceae</taxon>
        <taxon>Penicillium</taxon>
    </lineage>
</organism>
<reference evidence="2" key="1">
    <citation type="submission" date="2015-06" db="EMBL/GenBank/DDBJ databases">
        <authorList>
            <person name="Nguyen H."/>
        </authorList>
    </citation>
    <scope>NUCLEOTIDE SEQUENCE</scope>
    <source>
        <strain evidence="2">DAOM 180753</strain>
    </source>
</reference>
<reference evidence="2" key="2">
    <citation type="journal article" date="2016" name="Fungal Biol.">
        <title>Ochratoxin A production by Penicillium thymicola.</title>
        <authorList>
            <person name="Nguyen H.D.T."/>
            <person name="McMullin D.R."/>
            <person name="Ponomareva E."/>
            <person name="Riley R."/>
            <person name="Pomraning K.R."/>
            <person name="Baker S.E."/>
            <person name="Seifert K.A."/>
        </authorList>
    </citation>
    <scope>NUCLEOTIDE SEQUENCE</scope>
    <source>
        <strain evidence="2">DAOM 180753</strain>
    </source>
</reference>
<name>A0AAI9TCB8_PENTH</name>
<dbReference type="AlphaFoldDB" id="A0AAI9TCB8"/>
<comment type="caution">
    <text evidence="2">The sequence shown here is derived from an EMBL/GenBank/DDBJ whole genome shotgun (WGS) entry which is preliminary data.</text>
</comment>
<keyword evidence="1" id="KW-0812">Transmembrane</keyword>
<proteinExistence type="predicted"/>
<protein>
    <submittedName>
        <fullName evidence="2">Uncharacterized protein</fullName>
    </submittedName>
</protein>
<keyword evidence="3" id="KW-1185">Reference proteome</keyword>
<evidence type="ECO:0000256" key="1">
    <source>
        <dbReference type="SAM" id="Phobius"/>
    </source>
</evidence>
<accession>A0AAI9TCB8</accession>
<keyword evidence="1" id="KW-1133">Transmembrane helix</keyword>
<evidence type="ECO:0000313" key="2">
    <source>
        <dbReference type="EMBL" id="KAJ9484428.1"/>
    </source>
</evidence>
<evidence type="ECO:0000313" key="3">
    <source>
        <dbReference type="Proteomes" id="UP001227192"/>
    </source>
</evidence>
<dbReference type="Proteomes" id="UP001227192">
    <property type="component" value="Unassembled WGS sequence"/>
</dbReference>
<gene>
    <name evidence="2" type="ORF">VN97_g8952</name>
</gene>
<sequence>MAVLYAAQALIIARRYAPLPALWGSTRGARVFVSISVLTIVGESLVCCVGVLLVLLSFSSSALNEMKELIPNYRHSAVMTSILRMVCMKVALQHSGDSDTVYYVSVAMVWSTI</sequence>
<feature type="transmembrane region" description="Helical" evidence="1">
    <location>
        <begin position="31"/>
        <end position="58"/>
    </location>
</feature>